<dbReference type="InterPro" id="IPR040138">
    <property type="entry name" value="MIER/MTA"/>
</dbReference>
<dbReference type="Gene3D" id="4.10.1240.50">
    <property type="match status" value="1"/>
</dbReference>
<dbReference type="SMART" id="SM00717">
    <property type="entry name" value="SANT"/>
    <property type="match status" value="1"/>
</dbReference>
<dbReference type="CDD" id="cd11661">
    <property type="entry name" value="SANT_MTA3_like"/>
    <property type="match status" value="1"/>
</dbReference>
<dbReference type="InterPro" id="IPR000949">
    <property type="entry name" value="ELM2_dom"/>
</dbReference>
<organism evidence="8 9">
    <name type="scientific">Porites lobata</name>
    <dbReference type="NCBI Taxonomy" id="104759"/>
    <lineage>
        <taxon>Eukaryota</taxon>
        <taxon>Metazoa</taxon>
        <taxon>Cnidaria</taxon>
        <taxon>Anthozoa</taxon>
        <taxon>Hexacorallia</taxon>
        <taxon>Scleractinia</taxon>
        <taxon>Fungiina</taxon>
        <taxon>Poritidae</taxon>
        <taxon>Porites</taxon>
    </lineage>
</organism>
<evidence type="ECO:0008006" key="10">
    <source>
        <dbReference type="Google" id="ProtNLM"/>
    </source>
</evidence>
<dbReference type="InterPro" id="IPR001005">
    <property type="entry name" value="SANT/Myb"/>
</dbReference>
<feature type="compositionally biased region" description="Pro residues" evidence="5">
    <location>
        <begin position="127"/>
        <end position="137"/>
    </location>
</feature>
<feature type="region of interest" description="Disordered" evidence="5">
    <location>
        <begin position="61"/>
        <end position="146"/>
    </location>
</feature>
<feature type="domain" description="ELM2" evidence="6">
    <location>
        <begin position="183"/>
        <end position="277"/>
    </location>
</feature>
<dbReference type="InterPro" id="IPR045787">
    <property type="entry name" value="MIER1/3_C"/>
</dbReference>
<evidence type="ECO:0000256" key="2">
    <source>
        <dbReference type="ARBA" id="ARBA00023015"/>
    </source>
</evidence>
<proteinExistence type="predicted"/>
<evidence type="ECO:0000313" key="8">
    <source>
        <dbReference type="EMBL" id="CAH3182109.1"/>
    </source>
</evidence>
<protein>
    <recommendedName>
        <fullName evidence="10">Mesoderm induction early response protein 1</fullName>
    </recommendedName>
</protein>
<dbReference type="SUPFAM" id="SSF46689">
    <property type="entry name" value="Homeodomain-like"/>
    <property type="match status" value="1"/>
</dbReference>
<keyword evidence="4" id="KW-0539">Nucleus</keyword>
<dbReference type="PANTHER" id="PTHR10865:SF28">
    <property type="entry name" value="ELM2 DOMAIN-CONTAINING PROTEIN"/>
    <property type="match status" value="1"/>
</dbReference>
<keyword evidence="1" id="KW-0678">Repressor</keyword>
<evidence type="ECO:0000256" key="5">
    <source>
        <dbReference type="SAM" id="MobiDB-lite"/>
    </source>
</evidence>
<dbReference type="PANTHER" id="PTHR10865">
    <property type="entry name" value="METASTASIS-ASSOCIATED PROTEIN AND MESODERM INDUCTION EARLY RESPONSE PROTEIN"/>
    <property type="match status" value="1"/>
</dbReference>
<dbReference type="Gene3D" id="1.10.10.60">
    <property type="entry name" value="Homeodomain-like"/>
    <property type="match status" value="1"/>
</dbReference>
<reference evidence="8 9" key="1">
    <citation type="submission" date="2022-05" db="EMBL/GenBank/DDBJ databases">
        <authorList>
            <consortium name="Genoscope - CEA"/>
            <person name="William W."/>
        </authorList>
    </citation>
    <scope>NUCLEOTIDE SEQUENCE [LARGE SCALE GENOMIC DNA]</scope>
</reference>
<dbReference type="PROSITE" id="PS51156">
    <property type="entry name" value="ELM2"/>
    <property type="match status" value="1"/>
</dbReference>
<dbReference type="Pfam" id="PF19426">
    <property type="entry name" value="MIER1_3_C"/>
    <property type="match status" value="1"/>
</dbReference>
<comment type="caution">
    <text evidence="8">The sequence shown here is derived from an EMBL/GenBank/DDBJ whole genome shotgun (WGS) entry which is preliminary data.</text>
</comment>
<feature type="compositionally biased region" description="Polar residues" evidence="5">
    <location>
        <begin position="390"/>
        <end position="403"/>
    </location>
</feature>
<feature type="domain" description="SANT" evidence="7">
    <location>
        <begin position="281"/>
        <end position="333"/>
    </location>
</feature>
<evidence type="ECO:0000256" key="3">
    <source>
        <dbReference type="ARBA" id="ARBA00023163"/>
    </source>
</evidence>
<feature type="region of interest" description="Disordered" evidence="5">
    <location>
        <begin position="368"/>
        <end position="403"/>
    </location>
</feature>
<keyword evidence="2" id="KW-0805">Transcription regulation</keyword>
<name>A0ABN8RTG9_9CNID</name>
<dbReference type="Pfam" id="PF01448">
    <property type="entry name" value="ELM2"/>
    <property type="match status" value="1"/>
</dbReference>
<accession>A0ABN8RTG9</accession>
<feature type="non-terminal residue" evidence="8">
    <location>
        <position position="1"/>
    </location>
</feature>
<dbReference type="PROSITE" id="PS51293">
    <property type="entry name" value="SANT"/>
    <property type="match status" value="1"/>
</dbReference>
<keyword evidence="9" id="KW-1185">Reference proteome</keyword>
<evidence type="ECO:0000313" key="9">
    <source>
        <dbReference type="Proteomes" id="UP001159405"/>
    </source>
</evidence>
<sequence length="557" mass="61397">GDSTDQEYEITADMMVHDLDDETTMEEEELLADKEEFNEDELSELQKERDMPLEDLLALYGYTDKDTPEGDVPLDEIKPDPLPPLIDAGEVDLPHPGNPLIEENLLPENTDSPAAPSPDSPLSVPSPRSPQSPPSPRPSRDNNFFPENQRITRGLAAAYSYFNLGESSSSSDDEDYSPEDWKKEIQIGPDHQADVPEAMGPSYDDGKVMSCKDDKCLWDPKKVSGKELQHYLNSICQIPGIEGIRRDILRDDEQALYLLLQCNYTVEDAVGKKKSQTNPQAEMALWSEDECRDFESGLRVYGKDFRQIQKNKVISRTVGEIVQFYYLWKKTERHDAFACQTRLTKKKYAFHPGITDYMDRFLDENESAASSRASSPHNFSSKARPGNGASPVSTQSQSHQPVATQPYAVHTVAAPTSAQSTGLTINVSNSNSVSVTLTRGDASDKSPNRLMQQQQSCVPTSVIVSGPDSGSEPPSKKLKMLPSGKPKLISSMLSKPPPLKPIATSESSTFHTSSLGSTSLVSSGVSGFNISNSHEYSYLAAVRKTPGPDSILFTQHK</sequence>
<dbReference type="Proteomes" id="UP001159405">
    <property type="component" value="Unassembled WGS sequence"/>
</dbReference>
<evidence type="ECO:0000256" key="4">
    <source>
        <dbReference type="ARBA" id="ARBA00023242"/>
    </source>
</evidence>
<evidence type="ECO:0000256" key="1">
    <source>
        <dbReference type="ARBA" id="ARBA00022491"/>
    </source>
</evidence>
<evidence type="ECO:0000259" key="6">
    <source>
        <dbReference type="PROSITE" id="PS51156"/>
    </source>
</evidence>
<dbReference type="EMBL" id="CALNXK010000314">
    <property type="protein sequence ID" value="CAH3182109.1"/>
    <property type="molecule type" value="Genomic_DNA"/>
</dbReference>
<dbReference type="SMART" id="SM01189">
    <property type="entry name" value="ELM2"/>
    <property type="match status" value="1"/>
</dbReference>
<keyword evidence="3" id="KW-0804">Transcription</keyword>
<dbReference type="InterPro" id="IPR017884">
    <property type="entry name" value="SANT_dom"/>
</dbReference>
<evidence type="ECO:0000259" key="7">
    <source>
        <dbReference type="PROSITE" id="PS51293"/>
    </source>
</evidence>
<dbReference type="InterPro" id="IPR009057">
    <property type="entry name" value="Homeodomain-like_sf"/>
</dbReference>
<gene>
    <name evidence="8" type="ORF">PLOB_00026419</name>
</gene>